<accession>A0A1X7APZ2</accession>
<keyword evidence="4" id="KW-1185">Reference proteome</keyword>
<feature type="region of interest" description="Disordered" evidence="2">
    <location>
        <begin position="33"/>
        <end position="52"/>
    </location>
</feature>
<keyword evidence="1" id="KW-0175">Coiled coil</keyword>
<feature type="region of interest" description="Disordered" evidence="2">
    <location>
        <begin position="1"/>
        <end position="24"/>
    </location>
</feature>
<feature type="coiled-coil region" evidence="1">
    <location>
        <begin position="691"/>
        <end position="718"/>
    </location>
</feature>
<evidence type="ECO:0000313" key="3">
    <source>
        <dbReference type="EMBL" id="SMA50366.1"/>
    </source>
</evidence>
<feature type="compositionally biased region" description="Low complexity" evidence="2">
    <location>
        <begin position="7"/>
        <end position="19"/>
    </location>
</feature>
<dbReference type="AlphaFoldDB" id="A0A1X7APZ2"/>
<dbReference type="Proteomes" id="UP000196573">
    <property type="component" value="Unassembled WGS sequence"/>
</dbReference>
<dbReference type="EMBL" id="FWPT01000012">
    <property type="protein sequence ID" value="SMA50366.1"/>
    <property type="molecule type" value="Genomic_DNA"/>
</dbReference>
<organism evidence="3 4">
    <name type="scientific">Parendozoicomonas haliclonae</name>
    <dbReference type="NCBI Taxonomy" id="1960125"/>
    <lineage>
        <taxon>Bacteria</taxon>
        <taxon>Pseudomonadati</taxon>
        <taxon>Pseudomonadota</taxon>
        <taxon>Gammaproteobacteria</taxon>
        <taxon>Oceanospirillales</taxon>
        <taxon>Endozoicomonadaceae</taxon>
        <taxon>Parendozoicomonas</taxon>
    </lineage>
</organism>
<sequence>MDSVNRPSHPGGISPPGSHRAGNQHLGLGAVRKNHRSVSHTPATARSHLHPLVLKRELRQRIGERNINRLRDLARQNRLNLHANQSDSFDDDELCSHALELKRALGETNSESSDNSSDSSNPEYADRLFLLIANKTPEERESLEQLLQMLTGDGFSEHALAPLKSKFISDLFEQYSPRALSVFFSTDFGKYVLDRIQQDERLTQEEEKKLLLGLTHITSRLQVRSPNLSDAPVIEYANLFMGKDIDLENQEHLLPLANRTLAQSITNSRRLLHKDLKVEKFLKRALITPEVIARLPLTNEEYSALPNTAPLSKLYRNMMNHRLLTNYLHNNEISQDNLVDAIALLGKSIPKLQQSISALETLEEESHHLAESDTDKLTRLSSVLKNSVKQAPTILERQALARLKDHVDFQVLEQTRIAFEEDLYQQLAFLERGGSEQRFTVSVNLGGALAVANVAGVSLGGNLEFTFAVTGNDDVRVREFRAVKPSLTITGGDKKLAAVTVEAGYAGAKGRVFRNLDEFVRFHSNDLIPTLLGSMSKLPGNIKGSLDVNRAQKLHRDITADRHLLSERLTQLGVLVPGDKIRVAQKEAVNFADFTKHSVDIRGTVDILAGLAEGSIAHKRSKTRFQTRTNLLPMLRNNPNHTTPPKVDYLSFWSPATITEKEEYKALRRNIEDLDTDAIDRLNQFKEENGIVSVRLHADEAEQRLAQLEKRLEVLAALYSTPGVSEQDALSYQQERLEIRDSLKKAMVDQYLERDMYYFTVNAMEGHIGEEAPQEHFHKAKHSMQEIYRASNRGDYIAAHIYTFYNLHTLYEKTFLLPESPTIQDSSFQQVLEHHIEPSLNRPQIHLDNTKHVRRSLTAESVASSTETNFESQLALSIPHTNLSVSADIKVTNIGKNVNPDNDGIYFNVGLNLNGGCTTAVAVKALETALSKMRLQDSSIPEIALTGFAPEVMGLSAEGGMRVEFNFVKRHKGWKLQYTRVSGHESIGINSPGVGIPTGPIGAIKVDGGIRKAGIHNWWERPGNNTLTYIYAKFNGWKAAEMIKTPTWEMNPEDLPTPELRSENPFYFYALQNQAAISELMINMGKASKSVHNEMTEMLDQILSNNPAYEADFTEDFKAQLKDYAESPTPEQFFPMLAMFERFLTLQHQVYLKEARSRYRPHYRKGRII</sequence>
<name>A0A1X7APZ2_9GAMM</name>
<evidence type="ECO:0000256" key="1">
    <source>
        <dbReference type="SAM" id="Coils"/>
    </source>
</evidence>
<proteinExistence type="predicted"/>
<reference evidence="3 4" key="1">
    <citation type="submission" date="2017-03" db="EMBL/GenBank/DDBJ databases">
        <authorList>
            <person name="Afonso C.L."/>
            <person name="Miller P.J."/>
            <person name="Scott M.A."/>
            <person name="Spackman E."/>
            <person name="Goraichik I."/>
            <person name="Dimitrov K.M."/>
            <person name="Suarez D.L."/>
            <person name="Swayne D.E."/>
        </authorList>
    </citation>
    <scope>NUCLEOTIDE SEQUENCE [LARGE SCALE GENOMIC DNA]</scope>
    <source>
        <strain evidence="3">SB41UT1</strain>
    </source>
</reference>
<protein>
    <submittedName>
        <fullName evidence="3">Uncharacterized protein</fullName>
    </submittedName>
</protein>
<evidence type="ECO:0000313" key="4">
    <source>
        <dbReference type="Proteomes" id="UP000196573"/>
    </source>
</evidence>
<gene>
    <name evidence="3" type="ORF">EHSB41UT_04163</name>
</gene>
<evidence type="ECO:0000256" key="2">
    <source>
        <dbReference type="SAM" id="MobiDB-lite"/>
    </source>
</evidence>